<dbReference type="Proteomes" id="UP001438953">
    <property type="component" value="Unassembled WGS sequence"/>
</dbReference>
<evidence type="ECO:0000313" key="1">
    <source>
        <dbReference type="EMBL" id="MER5172394.1"/>
    </source>
</evidence>
<evidence type="ECO:0000313" key="2">
    <source>
        <dbReference type="Proteomes" id="UP001438953"/>
    </source>
</evidence>
<name>A0ABV1SIS0_9RHOB</name>
<accession>A0ABV1SIS0</accession>
<organism evidence="1 2">
    <name type="scientific">Thioclava kandeliae</name>
    <dbReference type="NCBI Taxonomy" id="3070818"/>
    <lineage>
        <taxon>Bacteria</taxon>
        <taxon>Pseudomonadati</taxon>
        <taxon>Pseudomonadota</taxon>
        <taxon>Alphaproteobacteria</taxon>
        <taxon>Rhodobacterales</taxon>
        <taxon>Paracoccaceae</taxon>
        <taxon>Thioclava</taxon>
    </lineage>
</organism>
<comment type="caution">
    <text evidence="1">The sequence shown here is derived from an EMBL/GenBank/DDBJ whole genome shotgun (WGS) entry which is preliminary data.</text>
</comment>
<proteinExistence type="predicted"/>
<gene>
    <name evidence="1" type="ORF">VSX56_11475</name>
</gene>
<dbReference type="Gene3D" id="3.10.129.10">
    <property type="entry name" value="Hotdog Thioesterase"/>
    <property type="match status" value="1"/>
</dbReference>
<dbReference type="SUPFAM" id="SSF54637">
    <property type="entry name" value="Thioesterase/thiol ester dehydrase-isomerase"/>
    <property type="match status" value="1"/>
</dbReference>
<dbReference type="RefSeq" id="WP_350937203.1">
    <property type="nucleotide sequence ID" value="NZ_JAYWLC010000008.1"/>
</dbReference>
<dbReference type="InterPro" id="IPR029069">
    <property type="entry name" value="HotDog_dom_sf"/>
</dbReference>
<reference evidence="1 2" key="2">
    <citation type="submission" date="2024-06" db="EMBL/GenBank/DDBJ databases">
        <title>Thioclava kandeliae sp. nov. from a rhizosphere soil sample of Kandelia candel in a mangrove.</title>
        <authorList>
            <person name="Mu T."/>
        </authorList>
    </citation>
    <scope>NUCLEOTIDE SEQUENCE [LARGE SCALE GENOMIC DNA]</scope>
    <source>
        <strain evidence="1 2">CPCC 100088</strain>
    </source>
</reference>
<sequence length="132" mass="13619">MSTLKTGDSFAFRKTITVAEQAMFTGISGNLGGLYVDATRARALGAPAQVAFELIAGAMASTALNRLAGPEWRIRGVSFEFPVPVHIGNSIAARAEVTTLSGTEITCAITCTLNPEGTIVATGSAQLVPYAA</sequence>
<keyword evidence="2" id="KW-1185">Reference proteome</keyword>
<protein>
    <recommendedName>
        <fullName evidence="3">Acyl dehydratase</fullName>
    </recommendedName>
</protein>
<evidence type="ECO:0008006" key="3">
    <source>
        <dbReference type="Google" id="ProtNLM"/>
    </source>
</evidence>
<reference evidence="1 2" key="1">
    <citation type="submission" date="2024-01" db="EMBL/GenBank/DDBJ databases">
        <authorList>
            <person name="Deng Y."/>
            <person name="Su J."/>
        </authorList>
    </citation>
    <scope>NUCLEOTIDE SEQUENCE [LARGE SCALE GENOMIC DNA]</scope>
    <source>
        <strain evidence="1 2">CPCC 100088</strain>
    </source>
</reference>
<dbReference type="EMBL" id="JAYWLC010000008">
    <property type="protein sequence ID" value="MER5172394.1"/>
    <property type="molecule type" value="Genomic_DNA"/>
</dbReference>